<keyword evidence="2" id="KW-1185">Reference proteome</keyword>
<sequence>MRIQFSADDIKLDVTKAAGGKFEPVLSTARNGSVLIEFTRPELQGVLMAFAQAAAEEQKAKIESADLVLTQAGGKAVLAMLRVKARKMMMGVAVTVEGRADFSDRLSVTLSNLKATGEGMVGSMVAGLLGGKLKEHEGKAFDLAPPALKNVRLHGLKVDAGDPLRITAAFES</sequence>
<dbReference type="RefSeq" id="WP_206290213.1">
    <property type="nucleotide sequence ID" value="NZ_CP063458.1"/>
</dbReference>
<reference evidence="1 2" key="1">
    <citation type="submission" date="2020-10" db="EMBL/GenBank/DDBJ databases">
        <title>Wide distribution of Phycisphaera-like planctomycetes from WD2101 soil group in peatlands and genome analysis of the first cultivated representative.</title>
        <authorList>
            <person name="Dedysh S.N."/>
            <person name="Beletsky A.V."/>
            <person name="Ivanova A."/>
            <person name="Kulichevskaya I.S."/>
            <person name="Suzina N.E."/>
            <person name="Philippov D.A."/>
            <person name="Rakitin A.L."/>
            <person name="Mardanov A.V."/>
            <person name="Ravin N.V."/>
        </authorList>
    </citation>
    <scope>NUCLEOTIDE SEQUENCE [LARGE SCALE GENOMIC DNA]</scope>
    <source>
        <strain evidence="1 2">M1803</strain>
    </source>
</reference>
<name>A0A7M2WPX8_9BACT</name>
<dbReference type="Proteomes" id="UP000593765">
    <property type="component" value="Chromosome"/>
</dbReference>
<organism evidence="1 2">
    <name type="scientific">Humisphaera borealis</name>
    <dbReference type="NCBI Taxonomy" id="2807512"/>
    <lineage>
        <taxon>Bacteria</taxon>
        <taxon>Pseudomonadati</taxon>
        <taxon>Planctomycetota</taxon>
        <taxon>Phycisphaerae</taxon>
        <taxon>Tepidisphaerales</taxon>
        <taxon>Tepidisphaeraceae</taxon>
        <taxon>Humisphaera</taxon>
    </lineage>
</organism>
<dbReference type="KEGG" id="hbs:IPV69_13540"/>
<protein>
    <submittedName>
        <fullName evidence="1">Uncharacterized protein</fullName>
    </submittedName>
</protein>
<evidence type="ECO:0000313" key="1">
    <source>
        <dbReference type="EMBL" id="QOV87314.1"/>
    </source>
</evidence>
<accession>A0A7M2WPX8</accession>
<proteinExistence type="predicted"/>
<dbReference type="EMBL" id="CP063458">
    <property type="protein sequence ID" value="QOV87314.1"/>
    <property type="molecule type" value="Genomic_DNA"/>
</dbReference>
<evidence type="ECO:0000313" key="2">
    <source>
        <dbReference type="Proteomes" id="UP000593765"/>
    </source>
</evidence>
<gene>
    <name evidence="1" type="ORF">IPV69_13540</name>
</gene>
<dbReference type="AlphaFoldDB" id="A0A7M2WPX8"/>